<dbReference type="PANTHER" id="PTHR10223">
    <property type="entry name" value="26S PROTEASOME NON-ATPASE REGULATORY SUBUNIT 4"/>
    <property type="match status" value="1"/>
</dbReference>
<feature type="compositionally biased region" description="Acidic residues" evidence="1">
    <location>
        <begin position="56"/>
        <end position="72"/>
    </location>
</feature>
<sequence>MQPEFSKLSKSLNSKQHVDPTKPTNQHGIPRDSSGSPSSPGGGHRQPAGDTITTDEGGDGEGDGDGDNDNGNESEKCEGEGRRLRSVSPIAGSIIDEYERNSRASSPGSKVVSPARPLPLLTLTAASPISGLPNEMLTHALSHLTPQDLSSVSLVSHRFHSLVTTPHAWRAAFARFFPGSTSLNNSSTTLTEAKAETFRSDKRVFCRLTALATWRSEYILRTRLIRSLARGKPLQSQSASSASSTPRGATSSANAIMMYNSQLFTPVLHLDATFGSGPHKLFPRFIHGADGHATSSDPLTGKVDNWGLTDPQMFLSFDDHFFGETMYGLGAGEIVGLPNVMDVSQAYGMACGEGAPNGAVYFRSVDEMRGRFLAAPVGIAEPELGIPRIDRTKEAVSAVWIAKSSAIASLTEGLVGIMSGSTLGVLSSYSLGSNDLRDRRLGRGELTARWILSPGVPIIALAVDESYSLKRQAQNRVWAVALNALGELFCLTKFPKRAALSRGTKLDEAALEMLAWGTGRTVSWNLVELSRRTAKPDPYGDADIDGSYSPRSSWNGMCLDKEQIKAESREIETFLRKLPKDFRKLSLGWDMRRRLEVDFAGDDGNFAGESMMVIQCGLDEDGFASVRRFTRLKVCEDDASVVSDSFPPTPDDNTPMVEHDSIFGMSSPLERGRGHAPMEYSSMEASPERAPTIEEWRCTRFSFGSAKAVQITATTIDCSMYAMLTLSEDPAVGGLGSSNSSRSSNYGSPFHAEDRSIIPSDIPGQRARFVAAGTKTGQIFVWDCRAPASKAVDMINTVEPVRMIYTDSPEISCLGMTALQLVHGGNDGLVQAWDVLASGSEPIRTLNSRFSSKARRRLVQAQTSQQGVGINMFAAGALCLDPDPTVLRGMVSLGTHLRYWSYSSQTADQYKGGKRRLRHSDRGSNNHGGERFSGAVRNAGLKAYIMNERVELDRENKRREKERERLAGRFGLGLELNEEEAVAYAAMLSEESLAADEVRRSSASSTPAMASRSSTTAAVAEVGDEDVDADLAAAIRLSLESSEAERFDTPHYTSSPSSRSTRYDVPIRFSAKKGKKSSQSSSRSPPSLALRSPSSIVMSPLGGAGGSSKGGELEDLEFALQLSLAEEESRKMDSGERVGDEFPTLSGEGKGKGRA</sequence>
<dbReference type="GO" id="GO:0043161">
    <property type="term" value="P:proteasome-mediated ubiquitin-dependent protein catabolic process"/>
    <property type="evidence" value="ECO:0007669"/>
    <property type="project" value="TreeGrafter"/>
</dbReference>
<dbReference type="SMART" id="SM00726">
    <property type="entry name" value="UIM"/>
    <property type="match status" value="2"/>
</dbReference>
<feature type="region of interest" description="Disordered" evidence="1">
    <location>
        <begin position="998"/>
        <end position="1021"/>
    </location>
</feature>
<dbReference type="InterPro" id="IPR027040">
    <property type="entry name" value="PSMD4"/>
</dbReference>
<dbReference type="AlphaFoldDB" id="A0A9P4NWC6"/>
<dbReference type="PROSITE" id="PS50330">
    <property type="entry name" value="UIM"/>
    <property type="match status" value="1"/>
</dbReference>
<comment type="caution">
    <text evidence="3">The sequence shown here is derived from an EMBL/GenBank/DDBJ whole genome shotgun (WGS) entry which is preliminary data.</text>
</comment>
<keyword evidence="4" id="KW-1185">Reference proteome</keyword>
<feature type="compositionally biased region" description="Basic and acidic residues" evidence="1">
    <location>
        <begin position="920"/>
        <end position="930"/>
    </location>
</feature>
<dbReference type="GO" id="GO:0008540">
    <property type="term" value="C:proteasome regulatory particle, base subcomplex"/>
    <property type="evidence" value="ECO:0007669"/>
    <property type="project" value="TreeGrafter"/>
</dbReference>
<dbReference type="GO" id="GO:0005829">
    <property type="term" value="C:cytosol"/>
    <property type="evidence" value="ECO:0007669"/>
    <property type="project" value="TreeGrafter"/>
</dbReference>
<dbReference type="InterPro" id="IPR036047">
    <property type="entry name" value="F-box-like_dom_sf"/>
</dbReference>
<feature type="region of interest" description="Disordered" evidence="1">
    <location>
        <begin position="911"/>
        <end position="933"/>
    </location>
</feature>
<feature type="region of interest" description="Disordered" evidence="1">
    <location>
        <begin position="1126"/>
        <end position="1155"/>
    </location>
</feature>
<protein>
    <recommendedName>
        <fullName evidence="2">F-box domain-containing protein</fullName>
    </recommendedName>
</protein>
<feature type="compositionally biased region" description="Basic and acidic residues" evidence="1">
    <location>
        <begin position="73"/>
        <end position="83"/>
    </location>
</feature>
<feature type="region of interest" description="Disordered" evidence="1">
    <location>
        <begin position="1"/>
        <end position="88"/>
    </location>
</feature>
<evidence type="ECO:0000313" key="3">
    <source>
        <dbReference type="EMBL" id="KAF2432598.1"/>
    </source>
</evidence>
<dbReference type="SUPFAM" id="SSF50978">
    <property type="entry name" value="WD40 repeat-like"/>
    <property type="match status" value="1"/>
</dbReference>
<reference evidence="3" key="1">
    <citation type="journal article" date="2020" name="Stud. Mycol.">
        <title>101 Dothideomycetes genomes: a test case for predicting lifestyles and emergence of pathogens.</title>
        <authorList>
            <person name="Haridas S."/>
            <person name="Albert R."/>
            <person name="Binder M."/>
            <person name="Bloem J."/>
            <person name="Labutti K."/>
            <person name="Salamov A."/>
            <person name="Andreopoulos B."/>
            <person name="Baker S."/>
            <person name="Barry K."/>
            <person name="Bills G."/>
            <person name="Bluhm B."/>
            <person name="Cannon C."/>
            <person name="Castanera R."/>
            <person name="Culley D."/>
            <person name="Daum C."/>
            <person name="Ezra D."/>
            <person name="Gonzalez J."/>
            <person name="Henrissat B."/>
            <person name="Kuo A."/>
            <person name="Liang C."/>
            <person name="Lipzen A."/>
            <person name="Lutzoni F."/>
            <person name="Magnuson J."/>
            <person name="Mondo S."/>
            <person name="Nolan M."/>
            <person name="Ohm R."/>
            <person name="Pangilinan J."/>
            <person name="Park H.-J."/>
            <person name="Ramirez L."/>
            <person name="Alfaro M."/>
            <person name="Sun H."/>
            <person name="Tritt A."/>
            <person name="Yoshinaga Y."/>
            <person name="Zwiers L.-H."/>
            <person name="Turgeon B."/>
            <person name="Goodwin S."/>
            <person name="Spatafora J."/>
            <person name="Crous P."/>
            <person name="Grigoriev I."/>
        </authorList>
    </citation>
    <scope>NUCLEOTIDE SEQUENCE</scope>
    <source>
        <strain evidence="3">CBS 130266</strain>
    </source>
</reference>
<dbReference type="PANTHER" id="PTHR10223:SF2">
    <property type="entry name" value="F-BOX AND WD DOMAIN PROTEIN (AFU_ORTHOLOGUE AFUA_6G11400)"/>
    <property type="match status" value="1"/>
</dbReference>
<feature type="compositionally biased region" description="Polar residues" evidence="1">
    <location>
        <begin position="1001"/>
        <end position="1016"/>
    </location>
</feature>
<dbReference type="EMBL" id="MU007025">
    <property type="protein sequence ID" value="KAF2432598.1"/>
    <property type="molecule type" value="Genomic_DNA"/>
</dbReference>
<dbReference type="Pfam" id="PF12937">
    <property type="entry name" value="F-box-like"/>
    <property type="match status" value="1"/>
</dbReference>
<dbReference type="Proteomes" id="UP000800235">
    <property type="component" value="Unassembled WGS sequence"/>
</dbReference>
<evidence type="ECO:0000259" key="2">
    <source>
        <dbReference type="PROSITE" id="PS50181"/>
    </source>
</evidence>
<dbReference type="InterPro" id="IPR001810">
    <property type="entry name" value="F-box_dom"/>
</dbReference>
<organism evidence="3 4">
    <name type="scientific">Tothia fuscella</name>
    <dbReference type="NCBI Taxonomy" id="1048955"/>
    <lineage>
        <taxon>Eukaryota</taxon>
        <taxon>Fungi</taxon>
        <taxon>Dikarya</taxon>
        <taxon>Ascomycota</taxon>
        <taxon>Pezizomycotina</taxon>
        <taxon>Dothideomycetes</taxon>
        <taxon>Pleosporomycetidae</taxon>
        <taxon>Venturiales</taxon>
        <taxon>Cylindrosympodiaceae</taxon>
        <taxon>Tothia</taxon>
    </lineage>
</organism>
<proteinExistence type="predicted"/>
<dbReference type="OrthoDB" id="2095648at2759"/>
<feature type="domain" description="F-box" evidence="2">
    <location>
        <begin position="126"/>
        <end position="172"/>
    </location>
</feature>
<dbReference type="Gene3D" id="1.20.1280.50">
    <property type="match status" value="1"/>
</dbReference>
<gene>
    <name evidence="3" type="ORF">EJ08DRAFT_122967</name>
</gene>
<dbReference type="GO" id="GO:0005634">
    <property type="term" value="C:nucleus"/>
    <property type="evidence" value="ECO:0007669"/>
    <property type="project" value="TreeGrafter"/>
</dbReference>
<evidence type="ECO:0000256" key="1">
    <source>
        <dbReference type="SAM" id="MobiDB-lite"/>
    </source>
</evidence>
<accession>A0A9P4NWC6</accession>
<feature type="compositionally biased region" description="Low complexity" evidence="1">
    <location>
        <begin position="1050"/>
        <end position="1060"/>
    </location>
</feature>
<name>A0A9P4NWC6_9PEZI</name>
<dbReference type="PROSITE" id="PS50181">
    <property type="entry name" value="FBOX"/>
    <property type="match status" value="1"/>
</dbReference>
<dbReference type="SMART" id="SM00256">
    <property type="entry name" value="FBOX"/>
    <property type="match status" value="1"/>
</dbReference>
<evidence type="ECO:0000313" key="4">
    <source>
        <dbReference type="Proteomes" id="UP000800235"/>
    </source>
</evidence>
<dbReference type="InterPro" id="IPR003903">
    <property type="entry name" value="UIM_dom"/>
</dbReference>
<dbReference type="GO" id="GO:0031593">
    <property type="term" value="F:polyubiquitin modification-dependent protein binding"/>
    <property type="evidence" value="ECO:0007669"/>
    <property type="project" value="TreeGrafter"/>
</dbReference>
<feature type="compositionally biased region" description="Low complexity" evidence="1">
    <location>
        <begin position="1077"/>
        <end position="1095"/>
    </location>
</feature>
<feature type="region of interest" description="Disordered" evidence="1">
    <location>
        <begin position="1044"/>
        <end position="1112"/>
    </location>
</feature>
<feature type="compositionally biased region" description="Basic and acidic residues" evidence="1">
    <location>
        <begin position="1127"/>
        <end position="1140"/>
    </location>
</feature>
<dbReference type="InterPro" id="IPR036322">
    <property type="entry name" value="WD40_repeat_dom_sf"/>
</dbReference>
<dbReference type="SUPFAM" id="SSF81383">
    <property type="entry name" value="F-box domain"/>
    <property type="match status" value="1"/>
</dbReference>